<dbReference type="PANTHER" id="PTHR12083">
    <property type="entry name" value="BIFUNCTIONAL POLYNUCLEOTIDE PHOSPHATASE/KINASE"/>
    <property type="match status" value="1"/>
</dbReference>
<dbReference type="eggNOG" id="KOG2134">
    <property type="taxonomic scope" value="Eukaryota"/>
</dbReference>
<dbReference type="HOGENOM" id="CLU_1558203_0_0_1"/>
<dbReference type="FunFam" id="3.40.50.300:FF:000737">
    <property type="entry name" value="Bifunctional polynucleotide phosphatase/kinase"/>
    <property type="match status" value="1"/>
</dbReference>
<dbReference type="Proteomes" id="UP000011713">
    <property type="component" value="Unassembled WGS sequence"/>
</dbReference>
<accession>M4B1V6</accession>
<dbReference type="OMA" id="HRYTECA"/>
<dbReference type="VEuPathDB" id="FungiDB:HpaG800253"/>
<name>M4B1V6_HYAAE</name>
<dbReference type="Gene3D" id="3.40.50.300">
    <property type="entry name" value="P-loop containing nucleotide triphosphate hydrolases"/>
    <property type="match status" value="1"/>
</dbReference>
<keyword evidence="2" id="KW-1185">Reference proteome</keyword>
<dbReference type="STRING" id="559515.M4B1V6"/>
<reference evidence="2" key="1">
    <citation type="journal article" date="2010" name="Science">
        <title>Signatures of adaptation to obligate biotrophy in the Hyaloperonospora arabidopsidis genome.</title>
        <authorList>
            <person name="Baxter L."/>
            <person name="Tripathy S."/>
            <person name="Ishaque N."/>
            <person name="Boot N."/>
            <person name="Cabral A."/>
            <person name="Kemen E."/>
            <person name="Thines M."/>
            <person name="Ah-Fong A."/>
            <person name="Anderson R."/>
            <person name="Badejoko W."/>
            <person name="Bittner-Eddy P."/>
            <person name="Boore J.L."/>
            <person name="Chibucos M.C."/>
            <person name="Coates M."/>
            <person name="Dehal P."/>
            <person name="Delehaunty K."/>
            <person name="Dong S."/>
            <person name="Downton P."/>
            <person name="Dumas B."/>
            <person name="Fabro G."/>
            <person name="Fronick C."/>
            <person name="Fuerstenberg S.I."/>
            <person name="Fulton L."/>
            <person name="Gaulin E."/>
            <person name="Govers F."/>
            <person name="Hughes L."/>
            <person name="Humphray S."/>
            <person name="Jiang R.H."/>
            <person name="Judelson H."/>
            <person name="Kamoun S."/>
            <person name="Kyung K."/>
            <person name="Meijer H."/>
            <person name="Minx P."/>
            <person name="Morris P."/>
            <person name="Nelson J."/>
            <person name="Phuntumart V."/>
            <person name="Qutob D."/>
            <person name="Rehmany A."/>
            <person name="Rougon-Cardoso A."/>
            <person name="Ryden P."/>
            <person name="Torto-Alalibo T."/>
            <person name="Studholme D."/>
            <person name="Wang Y."/>
            <person name="Win J."/>
            <person name="Wood J."/>
            <person name="Clifton S.W."/>
            <person name="Rogers J."/>
            <person name="Van den Ackerveken G."/>
            <person name="Jones J.D."/>
            <person name="McDowell J.M."/>
            <person name="Beynon J."/>
            <person name="Tyler B.M."/>
        </authorList>
    </citation>
    <scope>NUCLEOTIDE SEQUENCE [LARGE SCALE GENOMIC DNA]</scope>
    <source>
        <strain evidence="2">Emoy2</strain>
    </source>
</reference>
<dbReference type="GO" id="GO:0046404">
    <property type="term" value="F:ATP-dependent polydeoxyribonucleotide 5'-hydroxyl-kinase activity"/>
    <property type="evidence" value="ECO:0007669"/>
    <property type="project" value="TreeGrafter"/>
</dbReference>
<reference evidence="1" key="2">
    <citation type="submission" date="2015-06" db="UniProtKB">
        <authorList>
            <consortium name="EnsemblProtists"/>
        </authorList>
    </citation>
    <scope>IDENTIFICATION</scope>
    <source>
        <strain evidence="1">Emoy2</strain>
    </source>
</reference>
<sequence length="172" mass="19430">MYIVVPSLNPPSAQAVKEEQEMVVLVGPPASGKSFFAKTYLSSYVVVSQDELQTAAKCKKKCVEAITQKKSVVIDSTNRDPRARKEWIAIAKEKNLPIRCFEMDIDKPLSMHLNTFRSLTLERKIPDVAIHGFYKNFVPPTVNEGFAEVVNVPFRIDRNVSEADRILLQSYI</sequence>
<dbReference type="InterPro" id="IPR027417">
    <property type="entry name" value="P-loop_NTPase"/>
</dbReference>
<evidence type="ECO:0000313" key="1">
    <source>
        <dbReference type="EnsemblProtists" id="HpaP800253"/>
    </source>
</evidence>
<dbReference type="GO" id="GO:0003690">
    <property type="term" value="F:double-stranded DNA binding"/>
    <property type="evidence" value="ECO:0007669"/>
    <property type="project" value="TreeGrafter"/>
</dbReference>
<dbReference type="GO" id="GO:0006281">
    <property type="term" value="P:DNA repair"/>
    <property type="evidence" value="ECO:0007669"/>
    <property type="project" value="TreeGrafter"/>
</dbReference>
<dbReference type="EnsemblProtists" id="HpaT800253">
    <property type="protein sequence ID" value="HpaP800253"/>
    <property type="gene ID" value="HpaG800253"/>
</dbReference>
<dbReference type="SUPFAM" id="SSF52540">
    <property type="entry name" value="P-loop containing nucleoside triphosphate hydrolases"/>
    <property type="match status" value="1"/>
</dbReference>
<proteinExistence type="predicted"/>
<protein>
    <submittedName>
        <fullName evidence="1">Uncharacterized protein</fullName>
    </submittedName>
</protein>
<dbReference type="Pfam" id="PF13671">
    <property type="entry name" value="AAA_33"/>
    <property type="match status" value="1"/>
</dbReference>
<dbReference type="GO" id="GO:0046403">
    <property type="term" value="F:polynucleotide 3'-phosphatase activity"/>
    <property type="evidence" value="ECO:0007669"/>
    <property type="project" value="TreeGrafter"/>
</dbReference>
<dbReference type="InParanoid" id="M4B1V6"/>
<evidence type="ECO:0000313" key="2">
    <source>
        <dbReference type="Proteomes" id="UP000011713"/>
    </source>
</evidence>
<dbReference type="EMBL" id="JH597776">
    <property type="status" value="NOT_ANNOTATED_CDS"/>
    <property type="molecule type" value="Genomic_DNA"/>
</dbReference>
<organism evidence="1 2">
    <name type="scientific">Hyaloperonospora arabidopsidis (strain Emoy2)</name>
    <name type="common">Downy mildew agent</name>
    <name type="synonym">Peronospora arabidopsidis</name>
    <dbReference type="NCBI Taxonomy" id="559515"/>
    <lineage>
        <taxon>Eukaryota</taxon>
        <taxon>Sar</taxon>
        <taxon>Stramenopiles</taxon>
        <taxon>Oomycota</taxon>
        <taxon>Peronosporomycetes</taxon>
        <taxon>Peronosporales</taxon>
        <taxon>Peronosporaceae</taxon>
        <taxon>Hyaloperonospora</taxon>
    </lineage>
</organism>
<dbReference type="AlphaFoldDB" id="M4B1V6"/>
<dbReference type="PANTHER" id="PTHR12083:SF9">
    <property type="entry name" value="BIFUNCTIONAL POLYNUCLEOTIDE PHOSPHATASE_KINASE"/>
    <property type="match status" value="1"/>
</dbReference>